<proteinExistence type="predicted"/>
<dbReference type="SMART" id="SM01012">
    <property type="entry name" value="ANTAR"/>
    <property type="match status" value="1"/>
</dbReference>
<dbReference type="EMBL" id="AXNT01000074">
    <property type="protein sequence ID" value="KGM01962.1"/>
    <property type="molecule type" value="Genomic_DNA"/>
</dbReference>
<evidence type="ECO:0000259" key="1">
    <source>
        <dbReference type="PROSITE" id="PS50921"/>
    </source>
</evidence>
<keyword evidence="3" id="KW-1185">Reference proteome</keyword>
<organism evidence="2 3">
    <name type="scientific">Cellulomonas cellasea DSM 20118</name>
    <dbReference type="NCBI Taxonomy" id="1408250"/>
    <lineage>
        <taxon>Bacteria</taxon>
        <taxon>Bacillati</taxon>
        <taxon>Actinomycetota</taxon>
        <taxon>Actinomycetes</taxon>
        <taxon>Micrococcales</taxon>
        <taxon>Cellulomonadaceae</taxon>
        <taxon>Cellulomonas</taxon>
    </lineage>
</organism>
<dbReference type="STRING" id="1408250.Q760_16290"/>
<comment type="caution">
    <text evidence="2">The sequence shown here is derived from an EMBL/GenBank/DDBJ whole genome shotgun (WGS) entry which is preliminary data.</text>
</comment>
<evidence type="ECO:0000313" key="3">
    <source>
        <dbReference type="Proteomes" id="UP000029833"/>
    </source>
</evidence>
<feature type="domain" description="ANTAR" evidence="1">
    <location>
        <begin position="159"/>
        <end position="220"/>
    </location>
</feature>
<evidence type="ECO:0000313" key="2">
    <source>
        <dbReference type="EMBL" id="KGM01962.1"/>
    </source>
</evidence>
<name>A0A0A0B739_9CELL</name>
<dbReference type="Gene3D" id="3.30.450.40">
    <property type="match status" value="1"/>
</dbReference>
<dbReference type="InterPro" id="IPR029016">
    <property type="entry name" value="GAF-like_dom_sf"/>
</dbReference>
<sequence>MHGRRSRRKGRLLVGELSPYLHELAVQAATHFGQHTQTSITFTYQGAVVRAASSDEPAARCDQVEARTGTGPCVQAMDQLHAVLVPRIPDDGDAWAQWRDQALAEGFVSAVAMPAHVRPGVAVTLNLYSGEPDPWDAQALLDADAHVQAVAVALRARLTEPVPTLDREVRRALDARALLDHAVGVLMHANASTPQEVSEVLSRMSIEGDLSLEQAAVLVLRSLEPSADVDALPTPNRPSD</sequence>
<dbReference type="Proteomes" id="UP000029833">
    <property type="component" value="Unassembled WGS sequence"/>
</dbReference>
<gene>
    <name evidence="2" type="ORF">Q760_16290</name>
</gene>
<dbReference type="AlphaFoldDB" id="A0A0A0B739"/>
<accession>A0A0A0B739</accession>
<dbReference type="GO" id="GO:0003723">
    <property type="term" value="F:RNA binding"/>
    <property type="evidence" value="ECO:0007669"/>
    <property type="project" value="InterPro"/>
</dbReference>
<dbReference type="PROSITE" id="PS50921">
    <property type="entry name" value="ANTAR"/>
    <property type="match status" value="1"/>
</dbReference>
<reference evidence="2 3" key="1">
    <citation type="submission" date="2013-10" db="EMBL/GenBank/DDBJ databases">
        <authorList>
            <person name="Wang G."/>
            <person name="Zhuang W."/>
        </authorList>
    </citation>
    <scope>NUCLEOTIDE SEQUENCE [LARGE SCALE GENOMIC DNA]</scope>
    <source>
        <strain evidence="2 3">DSM 20118</strain>
    </source>
</reference>
<dbReference type="InterPro" id="IPR005561">
    <property type="entry name" value="ANTAR"/>
</dbReference>
<protein>
    <recommendedName>
        <fullName evidence="1">ANTAR domain-containing protein</fullName>
    </recommendedName>
</protein>
<dbReference type="SUPFAM" id="SSF55781">
    <property type="entry name" value="GAF domain-like"/>
    <property type="match status" value="1"/>
</dbReference>